<dbReference type="SUPFAM" id="SSF144091">
    <property type="entry name" value="Rhomboid-like"/>
    <property type="match status" value="1"/>
</dbReference>
<keyword evidence="2 5" id="KW-0812">Transmembrane</keyword>
<dbReference type="EMBL" id="CP033149">
    <property type="protein sequence ID" value="AYO42428.1"/>
    <property type="molecule type" value="Genomic_DNA"/>
</dbReference>
<keyword evidence="3 5" id="KW-1133">Transmembrane helix</keyword>
<feature type="transmembrane region" description="Helical" evidence="5">
    <location>
        <begin position="129"/>
        <end position="148"/>
    </location>
</feature>
<dbReference type="GO" id="GO:0016874">
    <property type="term" value="F:ligase activity"/>
    <property type="evidence" value="ECO:0007669"/>
    <property type="project" value="UniProtKB-KW"/>
</dbReference>
<evidence type="ECO:0000256" key="1">
    <source>
        <dbReference type="ARBA" id="ARBA00004141"/>
    </source>
</evidence>
<evidence type="ECO:0000256" key="2">
    <source>
        <dbReference type="ARBA" id="ARBA00022692"/>
    </source>
</evidence>
<evidence type="ECO:0000256" key="3">
    <source>
        <dbReference type="ARBA" id="ARBA00022989"/>
    </source>
</evidence>
<evidence type="ECO:0000256" key="5">
    <source>
        <dbReference type="SAM" id="Phobius"/>
    </source>
</evidence>
<keyword evidence="7" id="KW-1185">Reference proteome</keyword>
<dbReference type="VEuPathDB" id="FungiDB:DNF11_1478"/>
<name>A0A3G2S5N9_MALR7</name>
<keyword evidence="6" id="KW-0436">Ligase</keyword>
<reference evidence="6 7" key="1">
    <citation type="submission" date="2018-10" db="EMBL/GenBank/DDBJ databases">
        <title>Complete genome sequence of Malassezia restricta CBS 7877.</title>
        <authorList>
            <person name="Morand S.C."/>
            <person name="Bertignac M."/>
            <person name="Iltis A."/>
            <person name="Kolder I."/>
            <person name="Pirovano W."/>
            <person name="Jourdain R."/>
            <person name="Clavaud C."/>
        </authorList>
    </citation>
    <scope>NUCLEOTIDE SEQUENCE [LARGE SCALE GENOMIC DNA]</scope>
    <source>
        <strain evidence="6 7">CBS 7877</strain>
    </source>
</reference>
<accession>A0A3G2S5N9</accession>
<dbReference type="Proteomes" id="UP000269793">
    <property type="component" value="Chromosome II"/>
</dbReference>
<dbReference type="InterPro" id="IPR035952">
    <property type="entry name" value="Rhomboid-like_sf"/>
</dbReference>
<organism evidence="6 7">
    <name type="scientific">Malassezia restricta (strain ATCC 96810 / NBRC 103918 / CBS 7877)</name>
    <name type="common">Seborrheic dermatitis infection agent</name>
    <dbReference type="NCBI Taxonomy" id="425264"/>
    <lineage>
        <taxon>Eukaryota</taxon>
        <taxon>Fungi</taxon>
        <taxon>Dikarya</taxon>
        <taxon>Basidiomycota</taxon>
        <taxon>Ustilaginomycotina</taxon>
        <taxon>Malasseziomycetes</taxon>
        <taxon>Malasseziales</taxon>
        <taxon>Malasseziaceae</taxon>
        <taxon>Malassezia</taxon>
    </lineage>
</organism>
<feature type="transmembrane region" description="Helical" evidence="5">
    <location>
        <begin position="55"/>
        <end position="76"/>
    </location>
</feature>
<sequence>MAVVGFAYAPLTKVVMAGLCLTSLLVSLLSLKLYIPFRLHPHILVYHQYWQAWAYHVAFTNSSELFLGIMILYYGARHVERACGSRKYGMLLLCMALMHSLFSVAWGWVAIRLAPLGPSFWYEAFHTGYLPAGPFGVLGALVCLYYRITPPLWTISVYGTELTDRILVSVPLGLLALSQPPYSCISVVLGMLASHLYSLDAAFQVPARLASLLQRASAPWIGSQPVPMRGSEAQYHRI</sequence>
<feature type="transmembrane region" description="Helical" evidence="5">
    <location>
        <begin position="14"/>
        <end position="35"/>
    </location>
</feature>
<gene>
    <name evidence="6" type="primary">dsc2</name>
    <name evidence="6" type="ORF">DNF11_1478</name>
</gene>
<comment type="subcellular location">
    <subcellularLocation>
        <location evidence="1">Membrane</location>
        <topology evidence="1">Multi-pass membrane protein</topology>
    </subcellularLocation>
</comment>
<dbReference type="STRING" id="425264.A0A3G2S5N9"/>
<evidence type="ECO:0000313" key="7">
    <source>
        <dbReference type="Proteomes" id="UP000269793"/>
    </source>
</evidence>
<evidence type="ECO:0000313" key="6">
    <source>
        <dbReference type="EMBL" id="AYO42428.1"/>
    </source>
</evidence>
<protein>
    <submittedName>
        <fullName evidence="6">DSC E3 ubiquitin ligase complex subunit 2</fullName>
    </submittedName>
</protein>
<feature type="transmembrane region" description="Helical" evidence="5">
    <location>
        <begin position="88"/>
        <end position="109"/>
    </location>
</feature>
<dbReference type="AlphaFoldDB" id="A0A3G2S5N9"/>
<keyword evidence="4 5" id="KW-0472">Membrane</keyword>
<dbReference type="OrthoDB" id="272778at2759"/>
<proteinExistence type="predicted"/>
<evidence type="ECO:0000256" key="4">
    <source>
        <dbReference type="ARBA" id="ARBA00023136"/>
    </source>
</evidence>
<dbReference type="GO" id="GO:0016020">
    <property type="term" value="C:membrane"/>
    <property type="evidence" value="ECO:0007669"/>
    <property type="project" value="UniProtKB-SubCell"/>
</dbReference>